<comment type="caution">
    <text evidence="2">The sequence shown here is derived from an EMBL/GenBank/DDBJ whole genome shotgun (WGS) entry which is preliminary data.</text>
</comment>
<organism evidence="2 3">
    <name type="scientific">Mycena alexandri</name>
    <dbReference type="NCBI Taxonomy" id="1745969"/>
    <lineage>
        <taxon>Eukaryota</taxon>
        <taxon>Fungi</taxon>
        <taxon>Dikarya</taxon>
        <taxon>Basidiomycota</taxon>
        <taxon>Agaricomycotina</taxon>
        <taxon>Agaricomycetes</taxon>
        <taxon>Agaricomycetidae</taxon>
        <taxon>Agaricales</taxon>
        <taxon>Marasmiineae</taxon>
        <taxon>Mycenaceae</taxon>
        <taxon>Mycena</taxon>
    </lineage>
</organism>
<evidence type="ECO:0000313" key="3">
    <source>
        <dbReference type="Proteomes" id="UP001218188"/>
    </source>
</evidence>
<accession>A0AAD6WNQ1</accession>
<evidence type="ECO:0000256" key="1">
    <source>
        <dbReference type="SAM" id="MobiDB-lite"/>
    </source>
</evidence>
<proteinExistence type="predicted"/>
<evidence type="ECO:0000313" key="2">
    <source>
        <dbReference type="EMBL" id="KAJ7019522.1"/>
    </source>
</evidence>
<dbReference type="Proteomes" id="UP001218188">
    <property type="component" value="Unassembled WGS sequence"/>
</dbReference>
<gene>
    <name evidence="2" type="ORF">C8F04DRAFT_1197577</name>
</gene>
<keyword evidence="3" id="KW-1185">Reference proteome</keyword>
<reference evidence="2" key="1">
    <citation type="submission" date="2023-03" db="EMBL/GenBank/DDBJ databases">
        <title>Massive genome expansion in bonnet fungi (Mycena s.s.) driven by repeated elements and novel gene families across ecological guilds.</title>
        <authorList>
            <consortium name="Lawrence Berkeley National Laboratory"/>
            <person name="Harder C.B."/>
            <person name="Miyauchi S."/>
            <person name="Viragh M."/>
            <person name="Kuo A."/>
            <person name="Thoen E."/>
            <person name="Andreopoulos B."/>
            <person name="Lu D."/>
            <person name="Skrede I."/>
            <person name="Drula E."/>
            <person name="Henrissat B."/>
            <person name="Morin E."/>
            <person name="Kohler A."/>
            <person name="Barry K."/>
            <person name="LaButti K."/>
            <person name="Morin E."/>
            <person name="Salamov A."/>
            <person name="Lipzen A."/>
            <person name="Mereny Z."/>
            <person name="Hegedus B."/>
            <person name="Baldrian P."/>
            <person name="Stursova M."/>
            <person name="Weitz H."/>
            <person name="Taylor A."/>
            <person name="Grigoriev I.V."/>
            <person name="Nagy L.G."/>
            <person name="Martin F."/>
            <person name="Kauserud H."/>
        </authorList>
    </citation>
    <scope>NUCLEOTIDE SEQUENCE</scope>
    <source>
        <strain evidence="2">CBHHK200</strain>
    </source>
</reference>
<dbReference type="EMBL" id="JARJCM010000290">
    <property type="protein sequence ID" value="KAJ7019522.1"/>
    <property type="molecule type" value="Genomic_DNA"/>
</dbReference>
<sequence length="199" mass="21540">MYPGVFSLSLNTDTGGGRRLQPAAPYRGGGVEPEGVEGEGHQANLRERGCHQSVKILNILAEEEGEKGKLEEKKMEEEDDLSAKLRDYQEVGSGREGKEGRTKGGGRMYKSGNIQVVCESIQAPPGGPLPRNQPHVPVGHLPYRALEAVLIGRASALGVSPPWIPFALCTRCVEKKIRKYSNIICVLLYEENFLGASGG</sequence>
<protein>
    <submittedName>
        <fullName evidence="2">Uncharacterized protein</fullName>
    </submittedName>
</protein>
<dbReference type="AlphaFoldDB" id="A0AAD6WNQ1"/>
<feature type="region of interest" description="Disordered" evidence="1">
    <location>
        <begin position="10"/>
        <end position="38"/>
    </location>
</feature>
<name>A0AAD6WNQ1_9AGAR</name>